<keyword evidence="3" id="KW-0560">Oxidoreductase</keyword>
<dbReference type="PANTHER" id="PTHR43105:SF9">
    <property type="entry name" value="NADPH-FE(3+) OXIDOREDUCTASE SUBUNIT ALPHA"/>
    <property type="match status" value="1"/>
</dbReference>
<dbReference type="EMBL" id="BMOM01000002">
    <property type="protein sequence ID" value="GGL98723.1"/>
    <property type="molecule type" value="Genomic_DNA"/>
</dbReference>
<keyword evidence="8" id="KW-1185">Reference proteome</keyword>
<dbReference type="PROSITE" id="PS51669">
    <property type="entry name" value="4FE4S_MOW_BIS_MGD"/>
    <property type="match status" value="1"/>
</dbReference>
<evidence type="ECO:0000256" key="3">
    <source>
        <dbReference type="ARBA" id="ARBA00023002"/>
    </source>
</evidence>
<evidence type="ECO:0000313" key="7">
    <source>
        <dbReference type="EMBL" id="GGL98723.1"/>
    </source>
</evidence>
<name>A0ABQ2GIX1_9DEIO</name>
<accession>A0ABQ2GIX1</accession>
<dbReference type="SUPFAM" id="SSF53706">
    <property type="entry name" value="Formate dehydrogenase/DMSO reductase, domains 1-3"/>
    <property type="match status" value="1"/>
</dbReference>
<proteinExistence type="predicted"/>
<dbReference type="Gene3D" id="2.40.40.20">
    <property type="match status" value="1"/>
</dbReference>
<dbReference type="Proteomes" id="UP000661918">
    <property type="component" value="Unassembled WGS sequence"/>
</dbReference>
<comment type="caution">
    <text evidence="7">The sequence shown here is derived from an EMBL/GenBank/DDBJ whole genome shotgun (WGS) entry which is preliminary data.</text>
</comment>
<dbReference type="Gene3D" id="2.20.25.90">
    <property type="entry name" value="ADC-like domains"/>
    <property type="match status" value="1"/>
</dbReference>
<feature type="domain" description="4Fe-4S Mo/W bis-MGD-type" evidence="6">
    <location>
        <begin position="16"/>
        <end position="72"/>
    </location>
</feature>
<organism evidence="7 8">
    <name type="scientific">Deinococcus aerophilus</name>
    <dbReference type="NCBI Taxonomy" id="522488"/>
    <lineage>
        <taxon>Bacteria</taxon>
        <taxon>Thermotogati</taxon>
        <taxon>Deinococcota</taxon>
        <taxon>Deinococci</taxon>
        <taxon>Deinococcales</taxon>
        <taxon>Deinococcaceae</taxon>
        <taxon>Deinococcus</taxon>
    </lineage>
</organism>
<reference evidence="8" key="1">
    <citation type="journal article" date="2019" name="Int. J. Syst. Evol. Microbiol.">
        <title>The Global Catalogue of Microorganisms (GCM) 10K type strain sequencing project: providing services to taxonomists for standard genome sequencing and annotation.</title>
        <authorList>
            <consortium name="The Broad Institute Genomics Platform"/>
            <consortium name="The Broad Institute Genome Sequencing Center for Infectious Disease"/>
            <person name="Wu L."/>
            <person name="Ma J."/>
        </authorList>
    </citation>
    <scope>NUCLEOTIDE SEQUENCE [LARGE SCALE GENOMIC DNA]</scope>
    <source>
        <strain evidence="8">JCM 15443</strain>
    </source>
</reference>
<gene>
    <name evidence="7" type="ORF">GCM10010841_03930</name>
</gene>
<dbReference type="InterPro" id="IPR006963">
    <property type="entry name" value="Mopterin_OxRdtase_4Fe-4S_dom"/>
</dbReference>
<evidence type="ECO:0000313" key="8">
    <source>
        <dbReference type="Proteomes" id="UP000661918"/>
    </source>
</evidence>
<dbReference type="SMART" id="SM00926">
    <property type="entry name" value="Molybdop_Fe4S4"/>
    <property type="match status" value="1"/>
</dbReference>
<dbReference type="InterPro" id="IPR006656">
    <property type="entry name" value="Mopterin_OxRdtase"/>
</dbReference>
<evidence type="ECO:0000256" key="5">
    <source>
        <dbReference type="ARBA" id="ARBA00023014"/>
    </source>
</evidence>
<evidence type="ECO:0000256" key="4">
    <source>
        <dbReference type="ARBA" id="ARBA00023004"/>
    </source>
</evidence>
<keyword evidence="1" id="KW-0004">4Fe-4S</keyword>
<evidence type="ECO:0000259" key="6">
    <source>
        <dbReference type="PROSITE" id="PS51669"/>
    </source>
</evidence>
<dbReference type="Gene3D" id="3.40.50.740">
    <property type="match status" value="1"/>
</dbReference>
<dbReference type="PANTHER" id="PTHR43105">
    <property type="entry name" value="RESPIRATORY NITRATE REDUCTASE"/>
    <property type="match status" value="1"/>
</dbReference>
<dbReference type="InterPro" id="IPR050123">
    <property type="entry name" value="Prok_molybdopt-oxidoreductase"/>
</dbReference>
<protein>
    <submittedName>
        <fullName evidence="7">Oxidoreductase</fullName>
    </submittedName>
</protein>
<dbReference type="SUPFAM" id="SSF50692">
    <property type="entry name" value="ADC-like"/>
    <property type="match status" value="1"/>
</dbReference>
<dbReference type="InterPro" id="IPR006657">
    <property type="entry name" value="MoPterin_dinucl-bd_dom"/>
</dbReference>
<evidence type="ECO:0000256" key="1">
    <source>
        <dbReference type="ARBA" id="ARBA00022485"/>
    </source>
</evidence>
<dbReference type="Gene3D" id="3.40.228.10">
    <property type="entry name" value="Dimethylsulfoxide Reductase, domain 2"/>
    <property type="match status" value="1"/>
</dbReference>
<dbReference type="Pfam" id="PF04879">
    <property type="entry name" value="Molybdop_Fe4S4"/>
    <property type="match status" value="1"/>
</dbReference>
<dbReference type="Pfam" id="PF00384">
    <property type="entry name" value="Molybdopterin"/>
    <property type="match status" value="1"/>
</dbReference>
<keyword evidence="5" id="KW-0411">Iron-sulfur</keyword>
<keyword evidence="4" id="KW-0408">Iron</keyword>
<keyword evidence="2" id="KW-0479">Metal-binding</keyword>
<dbReference type="RefSeq" id="WP_188900811.1">
    <property type="nucleotide sequence ID" value="NZ_BMOM01000002.1"/>
</dbReference>
<dbReference type="Pfam" id="PF01568">
    <property type="entry name" value="Molydop_binding"/>
    <property type="match status" value="1"/>
</dbReference>
<evidence type="ECO:0000256" key="2">
    <source>
        <dbReference type="ARBA" id="ARBA00022723"/>
    </source>
</evidence>
<dbReference type="InterPro" id="IPR009010">
    <property type="entry name" value="Asp_de-COase-like_dom_sf"/>
</dbReference>
<sequence length="712" mass="76571">MTHPAASHSAAPLPADGVYFRACNLCEAICGLQITVQGGRVTDLRGDPLDPLSHGHICPKGTALPDLHADPDRLKRPLRREGETWTEMDWNEALDYVAARLREVGEQHGADAVATFQGNPSVHNSGTLLSAGSLLKALGSRNRFTATSIDQLPHHFAGTEMFGHPFLLPIPDIDRTDFMLIMGANPLASNGSIMTAPGVQGRLKAIRERGGRVVLLDPRRTESADHATEFHFIRPGTDAYFLLGLLNVIFAEGLERLGHLADVTDGLDAVRSAAAPFSPERVEERTGVAAETLRALARDFAAAPRAVAYGRIGLSIQEFGGLCQWLLNVLNTVTGHLDAEGGAMFTRPAFDLLARAKRGEVHHGRYRSRVRGLPEFDGELPNVTMTEEMTTPGEGQIRALVTVAGNPVLSTPDGAALDRALAGLDFMVSIDPYLNETTRHAHVILPPAFGLEVSHYDATFHLLAVRNTARYSRPVFPIAPDQRFDYQIFLGLTERLTGKAGTVPEQRLDFGLRHGPYRTSVEELDAQPHGVDYGPLQPCFPERLLTASGRLNLAPAPMLADLPRLTAALETAPPPLALIGRRQLRSNNSWMHNTPRLMRGPARCTLQLNPADAGEFVDGQVVEVRSRVGTVTVPLELTDTVMPGVVCLPHGFGHGRAGVRLGVAQQHAGVSVNDLTDTARIDALTGNAAVNGTPVTLHAVAASEAVGESAAD</sequence>